<name>A0A2I0VKK9_9ASPA</name>
<reference evidence="2 3" key="1">
    <citation type="journal article" date="2016" name="Sci. Rep.">
        <title>The Dendrobium catenatum Lindl. genome sequence provides insights into polysaccharide synthase, floral development and adaptive evolution.</title>
        <authorList>
            <person name="Zhang G.Q."/>
            <person name="Xu Q."/>
            <person name="Bian C."/>
            <person name="Tsai W.C."/>
            <person name="Yeh C.M."/>
            <person name="Liu K.W."/>
            <person name="Yoshida K."/>
            <person name="Zhang L.S."/>
            <person name="Chang S.B."/>
            <person name="Chen F."/>
            <person name="Shi Y."/>
            <person name="Su Y.Y."/>
            <person name="Zhang Y.Q."/>
            <person name="Chen L.J."/>
            <person name="Yin Y."/>
            <person name="Lin M."/>
            <person name="Huang H."/>
            <person name="Deng H."/>
            <person name="Wang Z.W."/>
            <person name="Zhu S.L."/>
            <person name="Zhao X."/>
            <person name="Deng C."/>
            <person name="Niu S.C."/>
            <person name="Huang J."/>
            <person name="Wang M."/>
            <person name="Liu G.H."/>
            <person name="Yang H.J."/>
            <person name="Xiao X.J."/>
            <person name="Hsiao Y.Y."/>
            <person name="Wu W.L."/>
            <person name="Chen Y.Y."/>
            <person name="Mitsuda N."/>
            <person name="Ohme-Takagi M."/>
            <person name="Luo Y.B."/>
            <person name="Van de Peer Y."/>
            <person name="Liu Z.J."/>
        </authorList>
    </citation>
    <scope>NUCLEOTIDE SEQUENCE [LARGE SCALE GENOMIC DNA]</scope>
    <source>
        <tissue evidence="2">The whole plant</tissue>
    </source>
</reference>
<evidence type="ECO:0000313" key="2">
    <source>
        <dbReference type="EMBL" id="PKU63947.1"/>
    </source>
</evidence>
<evidence type="ECO:0000313" key="3">
    <source>
        <dbReference type="Proteomes" id="UP000233837"/>
    </source>
</evidence>
<proteinExistence type="predicted"/>
<accession>A0A2I0VKK9</accession>
<feature type="compositionally biased region" description="Basic and acidic residues" evidence="1">
    <location>
        <begin position="61"/>
        <end position="73"/>
    </location>
</feature>
<gene>
    <name evidence="2" type="ORF">MA16_Dca021575</name>
</gene>
<evidence type="ECO:0000256" key="1">
    <source>
        <dbReference type="SAM" id="MobiDB-lite"/>
    </source>
</evidence>
<feature type="region of interest" description="Disordered" evidence="1">
    <location>
        <begin position="47"/>
        <end position="91"/>
    </location>
</feature>
<organism evidence="2 3">
    <name type="scientific">Dendrobium catenatum</name>
    <dbReference type="NCBI Taxonomy" id="906689"/>
    <lineage>
        <taxon>Eukaryota</taxon>
        <taxon>Viridiplantae</taxon>
        <taxon>Streptophyta</taxon>
        <taxon>Embryophyta</taxon>
        <taxon>Tracheophyta</taxon>
        <taxon>Spermatophyta</taxon>
        <taxon>Magnoliopsida</taxon>
        <taxon>Liliopsida</taxon>
        <taxon>Asparagales</taxon>
        <taxon>Orchidaceae</taxon>
        <taxon>Epidendroideae</taxon>
        <taxon>Malaxideae</taxon>
        <taxon>Dendrobiinae</taxon>
        <taxon>Dendrobium</taxon>
    </lineage>
</organism>
<keyword evidence="3" id="KW-1185">Reference proteome</keyword>
<dbReference type="Proteomes" id="UP000233837">
    <property type="component" value="Unassembled WGS sequence"/>
</dbReference>
<dbReference type="AlphaFoldDB" id="A0A2I0VKK9"/>
<protein>
    <submittedName>
        <fullName evidence="2">Uncharacterized protein</fullName>
    </submittedName>
</protein>
<reference evidence="2 3" key="2">
    <citation type="journal article" date="2017" name="Nature">
        <title>The Apostasia genome and the evolution of orchids.</title>
        <authorList>
            <person name="Zhang G.Q."/>
            <person name="Liu K.W."/>
            <person name="Li Z."/>
            <person name="Lohaus R."/>
            <person name="Hsiao Y.Y."/>
            <person name="Niu S.C."/>
            <person name="Wang J.Y."/>
            <person name="Lin Y.C."/>
            <person name="Xu Q."/>
            <person name="Chen L.J."/>
            <person name="Yoshida K."/>
            <person name="Fujiwara S."/>
            <person name="Wang Z.W."/>
            <person name="Zhang Y.Q."/>
            <person name="Mitsuda N."/>
            <person name="Wang M."/>
            <person name="Liu G.H."/>
            <person name="Pecoraro L."/>
            <person name="Huang H.X."/>
            <person name="Xiao X.J."/>
            <person name="Lin M."/>
            <person name="Wu X.Y."/>
            <person name="Wu W.L."/>
            <person name="Chen Y.Y."/>
            <person name="Chang S.B."/>
            <person name="Sakamoto S."/>
            <person name="Ohme-Takagi M."/>
            <person name="Yagi M."/>
            <person name="Zeng S.J."/>
            <person name="Shen C.Y."/>
            <person name="Yeh C.M."/>
            <person name="Luo Y.B."/>
            <person name="Tsai W.C."/>
            <person name="Van de Peer Y."/>
            <person name="Liu Z.J."/>
        </authorList>
    </citation>
    <scope>NUCLEOTIDE SEQUENCE [LARGE SCALE GENOMIC DNA]</scope>
    <source>
        <tissue evidence="2">The whole plant</tissue>
    </source>
</reference>
<sequence>MVVCSNSFVDVPVNLIEPQALVYHVRDNAGLDVRTHLDWLQCSSEFESDSNASSNHYGGSDPDHDSKLVRDRPIVSIASHGSFRGRDRRGR</sequence>
<dbReference type="EMBL" id="KZ503457">
    <property type="protein sequence ID" value="PKU63947.1"/>
    <property type="molecule type" value="Genomic_DNA"/>
</dbReference>